<reference evidence="1" key="2">
    <citation type="journal article" date="2022" name="Res Sq">
        <title>Comparative Genomics Reveals Insights into the Divergent Evolution of Astigmatic Mites and Household Pest Adaptations.</title>
        <authorList>
            <person name="Xiong Q."/>
            <person name="Wan A.T.-Y."/>
            <person name="Liu X.-Y."/>
            <person name="Fung C.S.-H."/>
            <person name="Xiao X."/>
            <person name="Malainual N."/>
            <person name="Hou J."/>
            <person name="Wang L."/>
            <person name="Wang M."/>
            <person name="Yang K."/>
            <person name="Cui Y."/>
            <person name="Leung E."/>
            <person name="Nong W."/>
            <person name="Shin S.-K."/>
            <person name="Au S."/>
            <person name="Jeong K.Y."/>
            <person name="Chew F.T."/>
            <person name="Hui J."/>
            <person name="Leung T.F."/>
            <person name="Tungtrongchitr A."/>
            <person name="Zhong N."/>
            <person name="Liu Z."/>
            <person name="Tsui S."/>
        </authorList>
    </citation>
    <scope>NUCLEOTIDE SEQUENCE</scope>
    <source>
        <strain evidence="1">Derf</strain>
        <tissue evidence="1">Whole organism</tissue>
    </source>
</reference>
<organism evidence="1 2">
    <name type="scientific">Dermatophagoides farinae</name>
    <name type="common">American house dust mite</name>
    <dbReference type="NCBI Taxonomy" id="6954"/>
    <lineage>
        <taxon>Eukaryota</taxon>
        <taxon>Metazoa</taxon>
        <taxon>Ecdysozoa</taxon>
        <taxon>Arthropoda</taxon>
        <taxon>Chelicerata</taxon>
        <taxon>Arachnida</taxon>
        <taxon>Acari</taxon>
        <taxon>Acariformes</taxon>
        <taxon>Sarcoptiformes</taxon>
        <taxon>Astigmata</taxon>
        <taxon>Psoroptidia</taxon>
        <taxon>Analgoidea</taxon>
        <taxon>Pyroglyphidae</taxon>
        <taxon>Dermatophagoidinae</taxon>
        <taxon>Dermatophagoides</taxon>
    </lineage>
</organism>
<name>A0A922ICJ7_DERFA</name>
<evidence type="ECO:0000313" key="1">
    <source>
        <dbReference type="EMBL" id="KAH9527580.1"/>
    </source>
</evidence>
<comment type="caution">
    <text evidence="1">The sequence shown here is derived from an EMBL/GenBank/DDBJ whole genome shotgun (WGS) entry which is preliminary data.</text>
</comment>
<evidence type="ECO:0000313" key="2">
    <source>
        <dbReference type="Proteomes" id="UP000790347"/>
    </source>
</evidence>
<dbReference type="Proteomes" id="UP000790347">
    <property type="component" value="Unassembled WGS sequence"/>
</dbReference>
<accession>A0A922ICJ7</accession>
<proteinExistence type="predicted"/>
<keyword evidence="2" id="KW-1185">Reference proteome</keyword>
<sequence>MMLWLEKNSFRKNSFSWFFKSSLIGENSDDDDDDDGRGCLIWIEQQQRQQKFTTLTHSKSSSLSLSSTMIRFNQLFSDEYIHCYYYINSMITRIFFFI</sequence>
<gene>
    <name evidence="1" type="ORF">DERF_001588</name>
</gene>
<dbReference type="EMBL" id="ASGP02000001">
    <property type="protein sequence ID" value="KAH9527580.1"/>
    <property type="molecule type" value="Genomic_DNA"/>
</dbReference>
<protein>
    <submittedName>
        <fullName evidence="1">Uncharacterized protein</fullName>
    </submittedName>
</protein>
<dbReference type="AlphaFoldDB" id="A0A922ICJ7"/>
<reference evidence="1" key="1">
    <citation type="submission" date="2013-05" db="EMBL/GenBank/DDBJ databases">
        <authorList>
            <person name="Yim A.K.Y."/>
            <person name="Chan T.F."/>
            <person name="Ji K.M."/>
            <person name="Liu X.Y."/>
            <person name="Zhou J.W."/>
            <person name="Li R.Q."/>
            <person name="Yang K.Y."/>
            <person name="Li J."/>
            <person name="Li M."/>
            <person name="Law P.T.W."/>
            <person name="Wu Y.L."/>
            <person name="Cai Z.L."/>
            <person name="Qin H."/>
            <person name="Bao Y."/>
            <person name="Leung R.K.K."/>
            <person name="Ng P.K.S."/>
            <person name="Zou J."/>
            <person name="Zhong X.J."/>
            <person name="Ran P.X."/>
            <person name="Zhong N.S."/>
            <person name="Liu Z.G."/>
            <person name="Tsui S.K.W."/>
        </authorList>
    </citation>
    <scope>NUCLEOTIDE SEQUENCE</scope>
    <source>
        <strain evidence="1">Derf</strain>
        <tissue evidence="1">Whole organism</tissue>
    </source>
</reference>